<reference evidence="3" key="2">
    <citation type="submission" date="2013-10" db="EMBL/GenBank/DDBJ databases">
        <authorList>
            <person name="Aslett M."/>
        </authorList>
    </citation>
    <scope>NUCLEOTIDE SEQUENCE [LARGE SCALE GENOMIC DNA]</scope>
    <source>
        <strain evidence="3">Houghton</strain>
    </source>
</reference>
<evidence type="ECO:0000313" key="4">
    <source>
        <dbReference type="Proteomes" id="UP000030754"/>
    </source>
</evidence>
<evidence type="ECO:0000259" key="2">
    <source>
        <dbReference type="PROSITE" id="PS50011"/>
    </source>
</evidence>
<dbReference type="GO" id="GO:0005524">
    <property type="term" value="F:ATP binding"/>
    <property type="evidence" value="ECO:0007669"/>
    <property type="project" value="InterPro"/>
</dbReference>
<dbReference type="PANTHER" id="PTHR12984:SF3">
    <property type="entry name" value="N-TERMINAL KINASE-LIKE PROTEIN"/>
    <property type="match status" value="1"/>
</dbReference>
<dbReference type="SUPFAM" id="SSF56112">
    <property type="entry name" value="Protein kinase-like (PK-like)"/>
    <property type="match status" value="1"/>
</dbReference>
<feature type="compositionally biased region" description="Basic and acidic residues" evidence="1">
    <location>
        <begin position="734"/>
        <end position="743"/>
    </location>
</feature>
<accession>U6MHV2</accession>
<dbReference type="Gene3D" id="1.10.510.10">
    <property type="entry name" value="Transferase(Phosphotransferase) domain 1"/>
    <property type="match status" value="1"/>
</dbReference>
<dbReference type="OrthoDB" id="447103at2759"/>
<evidence type="ECO:0000313" key="3">
    <source>
        <dbReference type="EMBL" id="CDJ62643.1"/>
    </source>
</evidence>
<dbReference type="Proteomes" id="UP000030754">
    <property type="component" value="Unassembled WGS sequence"/>
</dbReference>
<feature type="region of interest" description="Disordered" evidence="1">
    <location>
        <begin position="794"/>
        <end position="881"/>
    </location>
</feature>
<name>U6MHV2_9EIME</name>
<gene>
    <name evidence="3" type="ORF">ENH_00022610</name>
</gene>
<dbReference type="PROSITE" id="PS50011">
    <property type="entry name" value="PROTEIN_KINASE_DOM"/>
    <property type="match status" value="1"/>
</dbReference>
<dbReference type="PANTHER" id="PTHR12984">
    <property type="entry name" value="SCY1-RELATED S/T PROTEIN KINASE-LIKE"/>
    <property type="match status" value="1"/>
</dbReference>
<feature type="region of interest" description="Disordered" evidence="1">
    <location>
        <begin position="678"/>
        <end position="758"/>
    </location>
</feature>
<dbReference type="AlphaFoldDB" id="U6MHV2"/>
<evidence type="ECO:0000256" key="1">
    <source>
        <dbReference type="SAM" id="MobiDB-lite"/>
    </source>
</evidence>
<feature type="domain" description="Protein kinase" evidence="2">
    <location>
        <begin position="48"/>
        <end position="384"/>
    </location>
</feature>
<feature type="compositionally biased region" description="Low complexity" evidence="1">
    <location>
        <begin position="723"/>
        <end position="732"/>
    </location>
</feature>
<dbReference type="InterPro" id="IPR000719">
    <property type="entry name" value="Prot_kinase_dom"/>
</dbReference>
<dbReference type="Gene3D" id="3.30.200.20">
    <property type="entry name" value="Phosphorylase Kinase, domain 1"/>
    <property type="match status" value="1"/>
</dbReference>
<reference evidence="3" key="1">
    <citation type="submission" date="2013-10" db="EMBL/GenBank/DDBJ databases">
        <title>Genomic analysis of the causative agents of coccidiosis in chickens.</title>
        <authorList>
            <person name="Reid A.J."/>
            <person name="Blake D."/>
            <person name="Billington K."/>
            <person name="Browne H."/>
            <person name="Dunn M."/>
            <person name="Hung S."/>
            <person name="Kawahara F."/>
            <person name="Miranda-Saavedra D."/>
            <person name="Mourier T."/>
            <person name="Nagra H."/>
            <person name="Otto T.D."/>
            <person name="Rawlings N."/>
            <person name="Sanchez A."/>
            <person name="Sanders M."/>
            <person name="Subramaniam C."/>
            <person name="Tay Y."/>
            <person name="Dear P."/>
            <person name="Doerig C."/>
            <person name="Gruber A."/>
            <person name="Parkinson J."/>
            <person name="Shirley M."/>
            <person name="Wan K.L."/>
            <person name="Berriman M."/>
            <person name="Tomley F."/>
            <person name="Pain A."/>
        </authorList>
    </citation>
    <scope>NUCLEOTIDE SEQUENCE [LARGE SCALE GENOMIC DNA]</scope>
    <source>
        <strain evidence="3">Houghton</strain>
    </source>
</reference>
<proteinExistence type="predicted"/>
<dbReference type="VEuPathDB" id="ToxoDB:ENH_00022610"/>
<keyword evidence="4" id="KW-1185">Reference proteome</keyword>
<dbReference type="EMBL" id="HG722525">
    <property type="protein sequence ID" value="CDJ62643.1"/>
    <property type="molecule type" value="Genomic_DNA"/>
</dbReference>
<feature type="region of interest" description="Disordered" evidence="1">
    <location>
        <begin position="159"/>
        <end position="185"/>
    </location>
</feature>
<dbReference type="RefSeq" id="XP_013440005.1">
    <property type="nucleotide sequence ID" value="XM_013584551.1"/>
</dbReference>
<organism evidence="3 4">
    <name type="scientific">Eimeria necatrix</name>
    <dbReference type="NCBI Taxonomy" id="51315"/>
    <lineage>
        <taxon>Eukaryota</taxon>
        <taxon>Sar</taxon>
        <taxon>Alveolata</taxon>
        <taxon>Apicomplexa</taxon>
        <taxon>Conoidasida</taxon>
        <taxon>Coccidia</taxon>
        <taxon>Eucoccidiorida</taxon>
        <taxon>Eimeriorina</taxon>
        <taxon>Eimeriidae</taxon>
        <taxon>Eimeria</taxon>
    </lineage>
</organism>
<keyword evidence="3" id="KW-0808">Transferase</keyword>
<feature type="compositionally biased region" description="Polar residues" evidence="1">
    <location>
        <begin position="695"/>
        <end position="714"/>
    </location>
</feature>
<protein>
    <submittedName>
        <fullName evidence="3">SCY kinase (Incomplete catalytic triad), putative</fullName>
    </submittedName>
</protein>
<dbReference type="InterPro" id="IPR011009">
    <property type="entry name" value="Kinase-like_dom_sf"/>
</dbReference>
<dbReference type="InterPro" id="IPR051177">
    <property type="entry name" value="CIK-Related_Protein"/>
</dbReference>
<dbReference type="GO" id="GO:0004672">
    <property type="term" value="F:protein kinase activity"/>
    <property type="evidence" value="ECO:0007669"/>
    <property type="project" value="InterPro"/>
</dbReference>
<sequence length="905" mass="97189">MLQSLWKSISSWGDLPANFPYTLGSAVPYSFELPGGFVQLSATSTKLAPNSAVDGASGQRPILDALLNPGSAAQVSIFALKRDKQQSPLSRVSGSVSQRAFDQARNHLAKCKTLLHPNLLKVLGTYETNNALYIVTECCFSLVHVAHLIQLRKQQQDLAAKRPSSLPHQQTSQQTSDPPSGIIGTLSDSTRKAEAAAAAAAELAWKSLWNLLELAEGLSFLNDQCKLAHGEVSPFSVFVTPHGKWKLSSFVLTRPFEEVSWPSFYTEVLSSASASQGWEPPRPSSGSRPDILDRWGLCSLFAWWQDIHRDPYNSARLLRRSGTCGNSCGVSLGINDTSFRKAMHGLEPPLQRLMQKILDSRGGATPLSKLIDGGDACDACCQFLTFIRTFPVKTHVDKEAFFEQQLPTALHQQQISSGLALHLLLPELALLLMNSSASAYHCSILKCIMSMVTPLSTLGCLQTCKSSSSTDDDAALPLQLFSEVLAHAFDSSDRAIRFTLLSQLPAVQSLLPDSFFGRTWEPLIVGLEDSAPPIRAFTARILSLYVSRLPRDASQTSSVFVLLEQRLRDAAGGVRLEAACVYCSQFLPLAGLVTLLAVAPACFLSPSPAVVAAAPVCIHALTDAAKARAEEKQQPSLHLTQAEAEQPFRHDRDNCKSADGWLTTVKSLGVVLGFSKRGGDSTQSVLHKNRDNGGPCQNSAGNVPTEAGSNSLRTSAHPPQAPEAPYSSAPPSRSTDEFKDAREPINSWGDDTDIPADIWETTPDFETLSYSRSSGGSDGTRGVVSRLESNAVVQKVQASSTESKAPRVHPGASVNPSNTGEPFRSFPNLPNNSHRSKSSKAGMRLQGGAAPPELAGSEGTGATSLEAKRKPRNSATALKAGDAGDCLSADDFFASVEREAAQRGF</sequence>
<dbReference type="SUPFAM" id="SSF48371">
    <property type="entry name" value="ARM repeat"/>
    <property type="match status" value="1"/>
</dbReference>
<dbReference type="InterPro" id="IPR011989">
    <property type="entry name" value="ARM-like"/>
</dbReference>
<feature type="region of interest" description="Disordered" evidence="1">
    <location>
        <begin position="631"/>
        <end position="652"/>
    </location>
</feature>
<keyword evidence="3" id="KW-0418">Kinase</keyword>
<feature type="compositionally biased region" description="Polar residues" evidence="1">
    <location>
        <begin position="794"/>
        <end position="803"/>
    </location>
</feature>
<dbReference type="Gene3D" id="1.25.10.10">
    <property type="entry name" value="Leucine-rich Repeat Variant"/>
    <property type="match status" value="1"/>
</dbReference>
<dbReference type="InterPro" id="IPR016024">
    <property type="entry name" value="ARM-type_fold"/>
</dbReference>
<dbReference type="GeneID" id="25472431"/>